<dbReference type="EMBL" id="CP064030">
    <property type="protein sequence ID" value="QRN52491.1"/>
    <property type="molecule type" value="Genomic_DNA"/>
</dbReference>
<evidence type="ECO:0000256" key="1">
    <source>
        <dbReference type="SAM" id="SignalP"/>
    </source>
</evidence>
<protein>
    <submittedName>
        <fullName evidence="2">Class I SAM-dependent methyltransferase</fullName>
    </submittedName>
</protein>
<proteinExistence type="predicted"/>
<dbReference type="GO" id="GO:0008168">
    <property type="term" value="F:methyltransferase activity"/>
    <property type="evidence" value="ECO:0007669"/>
    <property type="project" value="UniProtKB-KW"/>
</dbReference>
<dbReference type="PIRSF" id="PIRSF031679">
    <property type="entry name" value="Mtase_Alr7345_prd"/>
    <property type="match status" value="1"/>
</dbReference>
<dbReference type="GO" id="GO:0032259">
    <property type="term" value="P:methylation"/>
    <property type="evidence" value="ECO:0007669"/>
    <property type="project" value="UniProtKB-KW"/>
</dbReference>
<keyword evidence="3" id="KW-1185">Reference proteome</keyword>
<feature type="chain" id="PRO_5047152303" evidence="1">
    <location>
        <begin position="21"/>
        <end position="260"/>
    </location>
</feature>
<dbReference type="Pfam" id="PF01135">
    <property type="entry name" value="PCMT"/>
    <property type="match status" value="1"/>
</dbReference>
<dbReference type="Proteomes" id="UP000663181">
    <property type="component" value="Chromosome"/>
</dbReference>
<keyword evidence="2" id="KW-0489">Methyltransferase</keyword>
<dbReference type="InterPro" id="IPR016980">
    <property type="entry name" value="S-AdoMet-dep_MeTrfase_Alr7345"/>
</dbReference>
<evidence type="ECO:0000313" key="3">
    <source>
        <dbReference type="Proteomes" id="UP000663181"/>
    </source>
</evidence>
<dbReference type="CDD" id="cd02440">
    <property type="entry name" value="AdoMet_MTases"/>
    <property type="match status" value="1"/>
</dbReference>
<keyword evidence="1" id="KW-0732">Signal</keyword>
<dbReference type="SUPFAM" id="SSF53335">
    <property type="entry name" value="S-adenosyl-L-methionine-dependent methyltransferases"/>
    <property type="match status" value="1"/>
</dbReference>
<dbReference type="RefSeq" id="WP_188799739.1">
    <property type="nucleotide sequence ID" value="NZ_BMIZ01000002.1"/>
</dbReference>
<gene>
    <name evidence="2" type="ORF">ISN74_13530</name>
</gene>
<evidence type="ECO:0000313" key="2">
    <source>
        <dbReference type="EMBL" id="QRN52491.1"/>
    </source>
</evidence>
<keyword evidence="2" id="KW-0808">Transferase</keyword>
<name>A0ABX7GQ60_9GAMM</name>
<accession>A0ABX7GQ60</accession>
<feature type="signal peptide" evidence="1">
    <location>
        <begin position="1"/>
        <end position="20"/>
    </location>
</feature>
<sequence>MRSISIALLAALSLSGIALAQTPQANHMHALYYVPPYVKAAVADPARGQDASNDARRKITDVMVFSEVKPGQKVLELIPGSGYFTRVFSSIVGTQGHVYALWPNEYAKEDADDVTATQKIAADSHYPNITILQQPAAQLSVPEPVDIVFTSQNYHDYPDAFMGKVDPVAFDKQVYAALKPGGLFVVIDHVAPAGSGMADTDTLHRIDPEIVKKQVESVGFVFAGESNVLRNPNDPHTIKVFDSSIRGHTDQFMFRFRKPG</sequence>
<dbReference type="Gene3D" id="3.40.50.150">
    <property type="entry name" value="Vaccinia Virus protein VP39"/>
    <property type="match status" value="1"/>
</dbReference>
<reference evidence="2 3" key="1">
    <citation type="submission" date="2020-10" db="EMBL/GenBank/DDBJ databases">
        <title>Phylogeny of dyella-like bacteria.</title>
        <authorList>
            <person name="Fu J."/>
        </authorList>
    </citation>
    <scope>NUCLEOTIDE SEQUENCE [LARGE SCALE GENOMIC DNA]</scope>
    <source>
        <strain evidence="2 3">DHOB09</strain>
    </source>
</reference>
<dbReference type="InterPro" id="IPR029063">
    <property type="entry name" value="SAM-dependent_MTases_sf"/>
</dbReference>
<organism evidence="2 3">
    <name type="scientific">Dyella caseinilytica</name>
    <dbReference type="NCBI Taxonomy" id="1849581"/>
    <lineage>
        <taxon>Bacteria</taxon>
        <taxon>Pseudomonadati</taxon>
        <taxon>Pseudomonadota</taxon>
        <taxon>Gammaproteobacteria</taxon>
        <taxon>Lysobacterales</taxon>
        <taxon>Rhodanobacteraceae</taxon>
        <taxon>Dyella</taxon>
    </lineage>
</organism>